<dbReference type="Proteomes" id="UP000255423">
    <property type="component" value="Unassembled WGS sequence"/>
</dbReference>
<organism evidence="4 5">
    <name type="scientific">Fibrobacter succinogenes</name>
    <name type="common">Bacteroides succinogenes</name>
    <dbReference type="NCBI Taxonomy" id="833"/>
    <lineage>
        <taxon>Bacteria</taxon>
        <taxon>Pseudomonadati</taxon>
        <taxon>Fibrobacterota</taxon>
        <taxon>Fibrobacteria</taxon>
        <taxon>Fibrobacterales</taxon>
        <taxon>Fibrobacteraceae</taxon>
        <taxon>Fibrobacter</taxon>
    </lineage>
</organism>
<protein>
    <submittedName>
        <fullName evidence="4">Uncharacterized SAM-binding protein YcdF, DUF218 family</fullName>
    </submittedName>
</protein>
<gene>
    <name evidence="4" type="ORF">SAMN05661053_0823</name>
</gene>
<dbReference type="Pfam" id="PF02698">
    <property type="entry name" value="DUF218"/>
    <property type="match status" value="1"/>
</dbReference>
<evidence type="ECO:0000259" key="3">
    <source>
        <dbReference type="Pfam" id="PF02698"/>
    </source>
</evidence>
<dbReference type="AlphaFoldDB" id="A0A380RVZ7"/>
<proteinExistence type="predicted"/>
<keyword evidence="2" id="KW-0812">Transmembrane</keyword>
<sequence>MSKILKSDKSNQKKKNFSIGIVLLILFVIAVLTYAIFEKSGHWLVEDDEIGHVKWVAVLDGQTADLERSDYAANLVKEGKADSILLLGRRVYRERSNSEFYADDFMKLGSFDSNAVFLVPHNDPSTISEAYSLVPWLKKHKADTVLLLTGASSTYRVKRIFQKLSGNSPVYVTKDIHHYTYNPNCWYSNRESRKDWLRSWAALFASYFDLFNTDTLEAVDSSYYKPIRSYAEYKREFRSNVNLQKLLPKIEDKIKVESEKEAVKDSVKATAKETTKEAVKDSSKTQEKTSAKAKEPSKDTPKATAKEQPKEKKGDVKTPAKVPAKQGKK</sequence>
<keyword evidence="2" id="KW-1133">Transmembrane helix</keyword>
<feature type="compositionally biased region" description="Basic and acidic residues" evidence="1">
    <location>
        <begin position="261"/>
        <end position="318"/>
    </location>
</feature>
<evidence type="ECO:0000313" key="4">
    <source>
        <dbReference type="EMBL" id="SUQ19584.1"/>
    </source>
</evidence>
<dbReference type="RefSeq" id="WP_181369045.1">
    <property type="nucleotide sequence ID" value="NZ_UHJL01000001.1"/>
</dbReference>
<keyword evidence="2" id="KW-0472">Membrane</keyword>
<evidence type="ECO:0000313" key="5">
    <source>
        <dbReference type="Proteomes" id="UP000255423"/>
    </source>
</evidence>
<evidence type="ECO:0000256" key="1">
    <source>
        <dbReference type="SAM" id="MobiDB-lite"/>
    </source>
</evidence>
<feature type="domain" description="DUF218" evidence="3">
    <location>
        <begin position="56"/>
        <end position="180"/>
    </location>
</feature>
<dbReference type="InterPro" id="IPR003848">
    <property type="entry name" value="DUF218"/>
</dbReference>
<name>A0A380RVZ7_FIBSU</name>
<accession>A0A380RVZ7</accession>
<evidence type="ECO:0000256" key="2">
    <source>
        <dbReference type="SAM" id="Phobius"/>
    </source>
</evidence>
<feature type="region of interest" description="Disordered" evidence="1">
    <location>
        <begin position="261"/>
        <end position="329"/>
    </location>
</feature>
<dbReference type="EMBL" id="UHJL01000001">
    <property type="protein sequence ID" value="SUQ19584.1"/>
    <property type="molecule type" value="Genomic_DNA"/>
</dbReference>
<reference evidence="4 5" key="1">
    <citation type="submission" date="2017-08" db="EMBL/GenBank/DDBJ databases">
        <authorList>
            <person name="de Groot N.N."/>
        </authorList>
    </citation>
    <scope>NUCLEOTIDE SEQUENCE [LARGE SCALE GENOMIC DNA]</scope>
    <source>
        <strain evidence="4 5">HM2</strain>
    </source>
</reference>
<feature type="transmembrane region" description="Helical" evidence="2">
    <location>
        <begin position="16"/>
        <end position="37"/>
    </location>
</feature>